<name>A0AAE1D773_9GAST</name>
<dbReference type="AlphaFoldDB" id="A0AAE1D773"/>
<dbReference type="Proteomes" id="UP001283361">
    <property type="component" value="Unassembled WGS sequence"/>
</dbReference>
<reference evidence="1" key="1">
    <citation type="journal article" date="2023" name="G3 (Bethesda)">
        <title>A reference genome for the long-term kleptoplast-retaining sea slug Elysia crispata morphotype clarki.</title>
        <authorList>
            <person name="Eastman K.E."/>
            <person name="Pendleton A.L."/>
            <person name="Shaikh M.A."/>
            <person name="Suttiyut T."/>
            <person name="Ogas R."/>
            <person name="Tomko P."/>
            <person name="Gavelis G."/>
            <person name="Widhalm J.R."/>
            <person name="Wisecaver J.H."/>
        </authorList>
    </citation>
    <scope>NUCLEOTIDE SEQUENCE</scope>
    <source>
        <strain evidence="1">ECLA1</strain>
    </source>
</reference>
<dbReference type="EMBL" id="JAWDGP010005048">
    <property type="protein sequence ID" value="KAK3759989.1"/>
    <property type="molecule type" value="Genomic_DNA"/>
</dbReference>
<evidence type="ECO:0000313" key="2">
    <source>
        <dbReference type="Proteomes" id="UP001283361"/>
    </source>
</evidence>
<organism evidence="1 2">
    <name type="scientific">Elysia crispata</name>
    <name type="common">lettuce slug</name>
    <dbReference type="NCBI Taxonomy" id="231223"/>
    <lineage>
        <taxon>Eukaryota</taxon>
        <taxon>Metazoa</taxon>
        <taxon>Spiralia</taxon>
        <taxon>Lophotrochozoa</taxon>
        <taxon>Mollusca</taxon>
        <taxon>Gastropoda</taxon>
        <taxon>Heterobranchia</taxon>
        <taxon>Euthyneura</taxon>
        <taxon>Panpulmonata</taxon>
        <taxon>Sacoglossa</taxon>
        <taxon>Placobranchoidea</taxon>
        <taxon>Plakobranchidae</taxon>
        <taxon>Elysia</taxon>
    </lineage>
</organism>
<sequence length="92" mass="10432">MFVTLKDKRVNFKLRPSIETFVNSLRLFSLTEVVEVVEVQVESLEKVSNVTLTVRVKAKRFAFMISVNTYVTSAASFETHSADVADNFNELV</sequence>
<protein>
    <submittedName>
        <fullName evidence="1">Uncharacterized protein</fullName>
    </submittedName>
</protein>
<gene>
    <name evidence="1" type="ORF">RRG08_048732</name>
</gene>
<proteinExistence type="predicted"/>
<keyword evidence="2" id="KW-1185">Reference proteome</keyword>
<comment type="caution">
    <text evidence="1">The sequence shown here is derived from an EMBL/GenBank/DDBJ whole genome shotgun (WGS) entry which is preliminary data.</text>
</comment>
<accession>A0AAE1D773</accession>
<evidence type="ECO:0000313" key="1">
    <source>
        <dbReference type="EMBL" id="KAK3759989.1"/>
    </source>
</evidence>